<dbReference type="Pfam" id="PF01477">
    <property type="entry name" value="PLAT"/>
    <property type="match status" value="1"/>
</dbReference>
<keyword evidence="4" id="KW-0443">Lipid metabolism</keyword>
<dbReference type="PROSITE" id="PS51393">
    <property type="entry name" value="LIPOXYGENASE_3"/>
    <property type="match status" value="1"/>
</dbReference>
<dbReference type="InterPro" id="IPR013819">
    <property type="entry name" value="LipOase_C"/>
</dbReference>
<evidence type="ECO:0000259" key="8">
    <source>
        <dbReference type="PROSITE" id="PS51393"/>
    </source>
</evidence>
<dbReference type="GO" id="GO:0020037">
    <property type="term" value="F:heme binding"/>
    <property type="evidence" value="ECO:0007669"/>
    <property type="project" value="InterPro"/>
</dbReference>
<feature type="region of interest" description="Disordered" evidence="6">
    <location>
        <begin position="33"/>
        <end position="56"/>
    </location>
</feature>
<dbReference type="PROSITE" id="PS50095">
    <property type="entry name" value="PLAT"/>
    <property type="match status" value="1"/>
</dbReference>
<dbReference type="AlphaFoldDB" id="A0A8J9Z0V7"/>
<dbReference type="InterPro" id="IPR020835">
    <property type="entry name" value="Catalase_sf"/>
</dbReference>
<evidence type="ECO:0000259" key="7">
    <source>
        <dbReference type="PROSITE" id="PS50095"/>
    </source>
</evidence>
<evidence type="ECO:0000256" key="6">
    <source>
        <dbReference type="SAM" id="MobiDB-lite"/>
    </source>
</evidence>
<keyword evidence="2" id="KW-0223">Dioxygenase</keyword>
<dbReference type="Pfam" id="PF00305">
    <property type="entry name" value="Lipoxygenase"/>
    <property type="match status" value="1"/>
</dbReference>
<name>A0A8J9Z0V7_BRALA</name>
<dbReference type="Gene3D" id="3.10.450.60">
    <property type="match status" value="1"/>
</dbReference>
<evidence type="ECO:0000256" key="2">
    <source>
        <dbReference type="ARBA" id="ARBA00022964"/>
    </source>
</evidence>
<keyword evidence="1" id="KW-0479">Metal-binding</keyword>
<accession>A0A8J9Z0V7</accession>
<dbReference type="SUPFAM" id="SSF56634">
    <property type="entry name" value="Heme-dependent catalase-like"/>
    <property type="match status" value="1"/>
</dbReference>
<dbReference type="InterPro" id="IPR036392">
    <property type="entry name" value="PLAT/LH2_dom_sf"/>
</dbReference>
<organism evidence="9 10">
    <name type="scientific">Branchiostoma lanceolatum</name>
    <name type="common">Common lancelet</name>
    <name type="synonym">Amphioxus lanceolatum</name>
    <dbReference type="NCBI Taxonomy" id="7740"/>
    <lineage>
        <taxon>Eukaryota</taxon>
        <taxon>Metazoa</taxon>
        <taxon>Chordata</taxon>
        <taxon>Cephalochordata</taxon>
        <taxon>Leptocardii</taxon>
        <taxon>Amphioxiformes</taxon>
        <taxon>Branchiostomatidae</taxon>
        <taxon>Branchiostoma</taxon>
    </lineage>
</organism>
<proteinExistence type="predicted"/>
<dbReference type="InterPro" id="IPR020834">
    <property type="entry name" value="LipOase_CS"/>
</dbReference>
<dbReference type="InterPro" id="IPR000907">
    <property type="entry name" value="LipOase"/>
</dbReference>
<reference evidence="9" key="1">
    <citation type="submission" date="2022-01" db="EMBL/GenBank/DDBJ databases">
        <authorList>
            <person name="Braso-Vives M."/>
        </authorList>
    </citation>
    <scope>NUCLEOTIDE SEQUENCE</scope>
</reference>
<dbReference type="OrthoDB" id="407298at2759"/>
<feature type="domain" description="PLAT" evidence="7">
    <location>
        <begin position="416"/>
        <end position="527"/>
    </location>
</feature>
<dbReference type="SUPFAM" id="SSF49723">
    <property type="entry name" value="Lipase/lipooxygenase domain (PLAT/LH2 domain)"/>
    <property type="match status" value="1"/>
</dbReference>
<protein>
    <submittedName>
        <fullName evidence="9">ALOX5 protein</fullName>
    </submittedName>
</protein>
<dbReference type="SUPFAM" id="SSF48484">
    <property type="entry name" value="Lipoxigenase"/>
    <property type="match status" value="1"/>
</dbReference>
<comment type="caution">
    <text evidence="5">Lacks conserved residue(s) required for the propagation of feature annotation.</text>
</comment>
<keyword evidence="3" id="KW-0560">Oxidoreductase</keyword>
<dbReference type="PROSITE" id="PS00081">
    <property type="entry name" value="LIPOXYGENASE_2"/>
    <property type="match status" value="1"/>
</dbReference>
<dbReference type="GO" id="GO:0046872">
    <property type="term" value="F:metal ion binding"/>
    <property type="evidence" value="ECO:0007669"/>
    <property type="project" value="UniProtKB-KW"/>
</dbReference>
<dbReference type="Gene3D" id="2.40.180.10">
    <property type="entry name" value="Catalase core domain"/>
    <property type="match status" value="1"/>
</dbReference>
<gene>
    <name evidence="9" type="primary">ALOX5</name>
    <name evidence="9" type="ORF">BLAG_LOCUS7570</name>
</gene>
<dbReference type="PANTHER" id="PTHR11771">
    <property type="entry name" value="LIPOXYGENASE"/>
    <property type="match status" value="1"/>
</dbReference>
<evidence type="ECO:0000256" key="4">
    <source>
        <dbReference type="ARBA" id="ARBA00023098"/>
    </source>
</evidence>
<feature type="compositionally biased region" description="Basic and acidic residues" evidence="6">
    <location>
        <begin position="39"/>
        <end position="55"/>
    </location>
</feature>
<dbReference type="Proteomes" id="UP000838412">
    <property type="component" value="Chromosome 14"/>
</dbReference>
<dbReference type="PRINTS" id="PR00087">
    <property type="entry name" value="LIPOXYGENASE"/>
</dbReference>
<dbReference type="EMBL" id="OV696699">
    <property type="protein sequence ID" value="CAH1245137.1"/>
    <property type="molecule type" value="Genomic_DNA"/>
</dbReference>
<dbReference type="GO" id="GO:0016702">
    <property type="term" value="F:oxidoreductase activity, acting on single donors with incorporation of molecular oxygen, incorporation of two atoms of oxygen"/>
    <property type="evidence" value="ECO:0007669"/>
    <property type="project" value="InterPro"/>
</dbReference>
<feature type="domain" description="Lipoxygenase" evidence="8">
    <location>
        <begin position="525"/>
        <end position="1133"/>
    </location>
</feature>
<keyword evidence="10" id="KW-1185">Reference proteome</keyword>
<dbReference type="GO" id="GO:0034440">
    <property type="term" value="P:lipid oxidation"/>
    <property type="evidence" value="ECO:0007669"/>
    <property type="project" value="InterPro"/>
</dbReference>
<sequence length="1133" mass="128849">MTTEVEASRRGSSWKNESWRILQEYIGHEEFKKRRKDSVKKSDGFAEQEPRPVEKKKVKSSFKALVPVQPRALLKQPGKVALQTKLQKLKLAAVAGTATAARRSFHGPGIGATGFAVVVDNVKFPENDFFRPRTVFPVRLRHSNCWSADDAAADVRGVAIKFGDTDGDSCFELVMDTGTMAPFWDLPSYEEYVSAMKGGPEKLKEWCWKAPMNYYILVDGLRRAPDSYFQLVYSSQTCFTFAAKDNVPRYVKFRMIPTNKDPESGLLNLEEQRQAWNTARLPDEERPQNYLRLEYVERLMKSSVMYRLQLQLHTKKASDTASTCSPYRCWAPADHPWYDVADVIITTLLTDNVTARTSFNIANLPPCLGLIEPESMYDYNSINYVRAKVYSAAHGARLAKLRGIPPLRGPIDYETQPYSVEIRMGSKQGMLGLMKRNLKVVLTGPDRRTEPTRFSEGYKTGSSQVFSMTAIDVGEVIMVTIYNEGGPAWFVESIVVEEVRRGRSTEFPAQRWVTDTVIVRRGKASIMTTREQDVLLRLRLYEMQERRKQFHWRHSDSGFPGGLAASTVEELPPDVRPSESMLQKLSGITEKLALPQNFLNIPCLFEKDKHNVGNFVEFKKMVPENVYDRQRLIKHWKSDVDFGRQFLNGLNPLILRRCRQLPETFAKKSDEIDQLLPDGQALLKEIEARRVYMADYSILGGLRGNISGRDVFHLAAPTGLFHLNEVGDMIPLAIQLYQKPGPHTTIWTPADPQCDWMLAKMFLRNADAQVHLFVSLFLKTNLLNETFAVATYRQLPSAHPVFKLLAPHLRDVFAANIIARREVLEEWSVIDEVYSLGLMGRRTLIARAFSKFTWRDLVLPACLQDRGLEKLPEFVYRDDAMKLWRANRALVDCIVSLYYEFDEDLDKDLELQAWIKDLHDNGLNWEKAYPEKVPSKLTSKTDLVDLVTGIMFNCSVQRRALTAGMRDVATFIPSVPFAMRAPPPTRAASSSSREGVSYSYDDDRGEGLTRANKQQLLSALPDRDTARKQIALATAMSRVTDKGPMLGEYPGRYFTDEPTQAAISEFRRTLKQISRRIHQRNKNLKSVVAQEVVLSFGGEYNEISKVAKRTTEVHRAVPYECLLPEHIPASIGP</sequence>
<dbReference type="InterPro" id="IPR001024">
    <property type="entry name" value="PLAT/LH2_dom"/>
</dbReference>
<feature type="region of interest" description="Disordered" evidence="6">
    <location>
        <begin position="982"/>
        <end position="1006"/>
    </location>
</feature>
<dbReference type="InterPro" id="IPR036226">
    <property type="entry name" value="LipOase_C_sf"/>
</dbReference>
<dbReference type="Gene3D" id="2.60.60.20">
    <property type="entry name" value="PLAT/LH2 domain"/>
    <property type="match status" value="1"/>
</dbReference>
<evidence type="ECO:0000256" key="1">
    <source>
        <dbReference type="ARBA" id="ARBA00022723"/>
    </source>
</evidence>
<evidence type="ECO:0000256" key="5">
    <source>
        <dbReference type="PROSITE-ProRule" id="PRU00152"/>
    </source>
</evidence>
<evidence type="ECO:0000313" key="10">
    <source>
        <dbReference type="Proteomes" id="UP000838412"/>
    </source>
</evidence>
<evidence type="ECO:0000256" key="3">
    <source>
        <dbReference type="ARBA" id="ARBA00023002"/>
    </source>
</evidence>
<dbReference type="Gene3D" id="1.20.245.10">
    <property type="entry name" value="Lipoxygenase-1, Domain 5"/>
    <property type="match status" value="1"/>
</dbReference>
<evidence type="ECO:0000313" key="9">
    <source>
        <dbReference type="EMBL" id="CAH1245137.1"/>
    </source>
</evidence>